<evidence type="ECO:0000313" key="5">
    <source>
        <dbReference type="Proteomes" id="UP000605361"/>
    </source>
</evidence>
<dbReference type="InterPro" id="IPR000674">
    <property type="entry name" value="Ald_Oxase/Xan_DH_a/b"/>
</dbReference>
<dbReference type="PANTHER" id="PTHR11908:SF132">
    <property type="entry name" value="ALDEHYDE OXIDASE 1-RELATED"/>
    <property type="match status" value="1"/>
</dbReference>
<keyword evidence="1" id="KW-0500">Molybdenum</keyword>
<dbReference type="Pfam" id="PF20256">
    <property type="entry name" value="MoCoBD_2"/>
    <property type="match status" value="1"/>
</dbReference>
<dbReference type="InterPro" id="IPR037165">
    <property type="entry name" value="AldOxase/xan_DH_Mopterin-bd_sf"/>
</dbReference>
<evidence type="ECO:0000259" key="3">
    <source>
        <dbReference type="SMART" id="SM01008"/>
    </source>
</evidence>
<dbReference type="GO" id="GO:0005506">
    <property type="term" value="F:iron ion binding"/>
    <property type="evidence" value="ECO:0007669"/>
    <property type="project" value="InterPro"/>
</dbReference>
<dbReference type="SMART" id="SM01008">
    <property type="entry name" value="Ald_Xan_dh_C"/>
    <property type="match status" value="1"/>
</dbReference>
<protein>
    <submittedName>
        <fullName evidence="4">Xanthine dehydrogenase family protein molybdopterin-binding subunit</fullName>
    </submittedName>
</protein>
<comment type="caution">
    <text evidence="4">The sequence shown here is derived from an EMBL/GenBank/DDBJ whole genome shotgun (WGS) entry which is preliminary data.</text>
</comment>
<evidence type="ECO:0000256" key="2">
    <source>
        <dbReference type="ARBA" id="ARBA00023002"/>
    </source>
</evidence>
<dbReference type="Proteomes" id="UP000605361">
    <property type="component" value="Unassembled WGS sequence"/>
</dbReference>
<dbReference type="PANTHER" id="PTHR11908">
    <property type="entry name" value="XANTHINE DEHYDROGENASE"/>
    <property type="match status" value="1"/>
</dbReference>
<proteinExistence type="predicted"/>
<feature type="domain" description="Aldehyde oxidase/xanthine dehydrogenase a/b hammerhead" evidence="3">
    <location>
        <begin position="12"/>
        <end position="123"/>
    </location>
</feature>
<dbReference type="SUPFAM" id="SSF54665">
    <property type="entry name" value="CO dehydrogenase molybdoprotein N-domain-like"/>
    <property type="match status" value="1"/>
</dbReference>
<sequence length="681" mass="72199">MLNRIEGRLKVTGAAKYAADNTPHDVAYGYLVTSTVGKGLVAAMDIAAARSAPGVIAVYTPDEPLTMLPPQSLVIQIGGEARRPLQDHDVNYYGQVVALVVAETFEQARDAATLVGVTYDARQPMASWEQACRDSQPSPAAPKVEILADGVPTIDEALAGSEVTVSATYDQPPKQHNPMEPHAAVAMWEGDRLTIYSGTQSPSMHALELAEAFGIDKTDVHVISPHVGGGFGGKVVTWSPTFLAAAAARALGRPVKVVTTREQLYTVTGHRTEFHQEIALGASRDGRLTAIKNVGVSAMVIENPTGVAKDLYQAPNLYLEPRLGIMDTPKATIMRAPGYEAGSFALECALDELAIKLDIDPVELRTKNYLTTTYPAPDAPEPLPFSSKHLDECYRVGAERFGWARRAARPRSVVDGDWFVGMGMASGVLPNTQFATDASVRFRANGTVAVATSTADLGTGAWTVMALLGAQFLGIPAERVKPALGDSTLPVRWEGDAMLGAAGSMTTANVASAVHDAAAEAVKELIRQAVERAGSPFHGMDPAEVRYDGGDLVGGGRRLGFGEVLTAAGMDGVGVTASATLKPETTRYKFASYAAYFCEVRVNRWTGEAVLSRMTAVVDAGAIVNPKTARSQIVGGIVMSLGQALLEDAHLEPSTGRYANANFADYLVPINADIPQSTYIS</sequence>
<name>A0A931A937_9ACTN</name>
<dbReference type="Gene3D" id="3.90.1170.50">
    <property type="entry name" value="Aldehyde oxidase/xanthine dehydrogenase, a/b hammerhead"/>
    <property type="match status" value="1"/>
</dbReference>
<dbReference type="InterPro" id="IPR008274">
    <property type="entry name" value="AldOxase/xan_DH_MoCoBD1"/>
</dbReference>
<reference evidence="4" key="1">
    <citation type="submission" date="2020-11" db="EMBL/GenBank/DDBJ databases">
        <title>Whole-genome analyses of Nonomuraea sp. K274.</title>
        <authorList>
            <person name="Veyisoglu A."/>
        </authorList>
    </citation>
    <scope>NUCLEOTIDE SEQUENCE</scope>
    <source>
        <strain evidence="4">K274</strain>
    </source>
</reference>
<keyword evidence="5" id="KW-1185">Reference proteome</keyword>
<dbReference type="InterPro" id="IPR016208">
    <property type="entry name" value="Ald_Oxase/xanthine_DH-like"/>
</dbReference>
<dbReference type="Pfam" id="PF01315">
    <property type="entry name" value="Ald_Xan_dh_C"/>
    <property type="match status" value="1"/>
</dbReference>
<dbReference type="InterPro" id="IPR036856">
    <property type="entry name" value="Ald_Oxase/Xan_DH_a/b_sf"/>
</dbReference>
<evidence type="ECO:0000313" key="4">
    <source>
        <dbReference type="EMBL" id="MBF8185699.1"/>
    </source>
</evidence>
<dbReference type="RefSeq" id="WP_195894683.1">
    <property type="nucleotide sequence ID" value="NZ_JADOGI010000017.1"/>
</dbReference>
<dbReference type="EMBL" id="JADOGI010000017">
    <property type="protein sequence ID" value="MBF8185699.1"/>
    <property type="molecule type" value="Genomic_DNA"/>
</dbReference>
<dbReference type="GO" id="GO:0016491">
    <property type="term" value="F:oxidoreductase activity"/>
    <property type="evidence" value="ECO:0007669"/>
    <property type="project" value="UniProtKB-KW"/>
</dbReference>
<dbReference type="SUPFAM" id="SSF56003">
    <property type="entry name" value="Molybdenum cofactor-binding domain"/>
    <property type="match status" value="1"/>
</dbReference>
<organism evidence="4 5">
    <name type="scientific">Nonomuraea cypriaca</name>
    <dbReference type="NCBI Taxonomy" id="1187855"/>
    <lineage>
        <taxon>Bacteria</taxon>
        <taxon>Bacillati</taxon>
        <taxon>Actinomycetota</taxon>
        <taxon>Actinomycetes</taxon>
        <taxon>Streptosporangiales</taxon>
        <taxon>Streptosporangiaceae</taxon>
        <taxon>Nonomuraea</taxon>
    </lineage>
</organism>
<evidence type="ECO:0000256" key="1">
    <source>
        <dbReference type="ARBA" id="ARBA00022505"/>
    </source>
</evidence>
<gene>
    <name evidence="4" type="ORF">ITP53_08095</name>
</gene>
<accession>A0A931A937</accession>
<keyword evidence="2" id="KW-0560">Oxidoreductase</keyword>
<dbReference type="InterPro" id="IPR046867">
    <property type="entry name" value="AldOxase/xan_DH_MoCoBD2"/>
</dbReference>
<dbReference type="Gene3D" id="3.30.365.10">
    <property type="entry name" value="Aldehyde oxidase/xanthine dehydrogenase, molybdopterin binding domain"/>
    <property type="match status" value="4"/>
</dbReference>
<dbReference type="AlphaFoldDB" id="A0A931A937"/>
<dbReference type="Pfam" id="PF02738">
    <property type="entry name" value="MoCoBD_1"/>
    <property type="match status" value="1"/>
</dbReference>